<gene>
    <name evidence="8" type="ORF">IAA97_08715</name>
</gene>
<evidence type="ECO:0000313" key="9">
    <source>
        <dbReference type="Proteomes" id="UP000823615"/>
    </source>
</evidence>
<dbReference type="GO" id="GO:0046872">
    <property type="term" value="F:metal ion binding"/>
    <property type="evidence" value="ECO:0007669"/>
    <property type="project" value="UniProtKB-KW"/>
</dbReference>
<dbReference type="GO" id="GO:0005737">
    <property type="term" value="C:cytoplasm"/>
    <property type="evidence" value="ECO:0007669"/>
    <property type="project" value="UniProtKB-SubCell"/>
</dbReference>
<dbReference type="AlphaFoldDB" id="A0A9D9H5W8"/>
<comment type="similarity">
    <text evidence="2">Belongs to the FrmR/RcnR family.</text>
</comment>
<dbReference type="CDD" id="cd10159">
    <property type="entry name" value="CsoR-like_DUF156_2"/>
    <property type="match status" value="1"/>
</dbReference>
<keyword evidence="4" id="KW-0963">Cytoplasm</keyword>
<evidence type="ECO:0000256" key="1">
    <source>
        <dbReference type="ARBA" id="ARBA00004496"/>
    </source>
</evidence>
<sequence length="88" mass="9950">MKAEKDSVTRKIKIARGQLDGILKMIDDDRYCIDIATQLMASQSILRKATQEVLQAHIRSCVSESLHTDVPNPKIEEALRVLEKMAEL</sequence>
<evidence type="ECO:0000256" key="7">
    <source>
        <dbReference type="ARBA" id="ARBA00041544"/>
    </source>
</evidence>
<dbReference type="InterPro" id="IPR003735">
    <property type="entry name" value="Metal_Tscrpt_repr"/>
</dbReference>
<evidence type="ECO:0000313" key="8">
    <source>
        <dbReference type="EMBL" id="MBO8437044.1"/>
    </source>
</evidence>
<proteinExistence type="inferred from homology"/>
<dbReference type="GO" id="GO:0003677">
    <property type="term" value="F:DNA binding"/>
    <property type="evidence" value="ECO:0007669"/>
    <property type="project" value="InterPro"/>
</dbReference>
<name>A0A9D9H5W8_9SPIO</name>
<evidence type="ECO:0000256" key="3">
    <source>
        <dbReference type="ARBA" id="ARBA00011738"/>
    </source>
</evidence>
<dbReference type="Gene3D" id="1.20.58.1000">
    <property type="entry name" value="Metal-sensitive repressor, helix protomer"/>
    <property type="match status" value="1"/>
</dbReference>
<dbReference type="Proteomes" id="UP000823615">
    <property type="component" value="Unassembled WGS sequence"/>
</dbReference>
<keyword evidence="5" id="KW-0479">Metal-binding</keyword>
<comment type="caution">
    <text evidence="8">The sequence shown here is derived from an EMBL/GenBank/DDBJ whole genome shotgun (WGS) entry which is preliminary data.</text>
</comment>
<reference evidence="8" key="2">
    <citation type="journal article" date="2021" name="PeerJ">
        <title>Extensive microbial diversity within the chicken gut microbiome revealed by metagenomics and culture.</title>
        <authorList>
            <person name="Gilroy R."/>
            <person name="Ravi A."/>
            <person name="Getino M."/>
            <person name="Pursley I."/>
            <person name="Horton D.L."/>
            <person name="Alikhan N.F."/>
            <person name="Baker D."/>
            <person name="Gharbi K."/>
            <person name="Hall N."/>
            <person name="Watson M."/>
            <person name="Adriaenssens E.M."/>
            <person name="Foster-Nyarko E."/>
            <person name="Jarju S."/>
            <person name="Secka A."/>
            <person name="Antonio M."/>
            <person name="Oren A."/>
            <person name="Chaudhuri R.R."/>
            <person name="La Ragione R."/>
            <person name="Hildebrand F."/>
            <person name="Pallen M.J."/>
        </authorList>
    </citation>
    <scope>NUCLEOTIDE SEQUENCE</scope>
    <source>
        <strain evidence="8">7293</strain>
    </source>
</reference>
<protein>
    <recommendedName>
        <fullName evidence="6">Copper-sensing transcriptional repressor CsoR</fullName>
    </recommendedName>
    <alternativeName>
        <fullName evidence="7">Copper-sensitive operon repressor</fullName>
    </alternativeName>
</protein>
<comment type="subunit">
    <text evidence="3">Homodimer.</text>
</comment>
<dbReference type="InterPro" id="IPR038390">
    <property type="entry name" value="Metal_Tscrpt_repr_sf"/>
</dbReference>
<dbReference type="Pfam" id="PF02583">
    <property type="entry name" value="Trns_repr_metal"/>
    <property type="match status" value="1"/>
</dbReference>
<dbReference type="PANTHER" id="PTHR33677:SF4">
    <property type="entry name" value="COPPER-SENSING TRANSCRIPTIONAL REPRESSOR CSOR"/>
    <property type="match status" value="1"/>
</dbReference>
<reference evidence="8" key="1">
    <citation type="submission" date="2020-10" db="EMBL/GenBank/DDBJ databases">
        <authorList>
            <person name="Gilroy R."/>
        </authorList>
    </citation>
    <scope>NUCLEOTIDE SEQUENCE</scope>
    <source>
        <strain evidence="8">7293</strain>
    </source>
</reference>
<dbReference type="PANTHER" id="PTHR33677">
    <property type="entry name" value="TRANSCRIPTIONAL REPRESSOR FRMR-RELATED"/>
    <property type="match status" value="1"/>
</dbReference>
<evidence type="ECO:0000256" key="5">
    <source>
        <dbReference type="ARBA" id="ARBA00022723"/>
    </source>
</evidence>
<evidence type="ECO:0000256" key="6">
    <source>
        <dbReference type="ARBA" id="ARBA00039938"/>
    </source>
</evidence>
<evidence type="ECO:0000256" key="4">
    <source>
        <dbReference type="ARBA" id="ARBA00022490"/>
    </source>
</evidence>
<comment type="subcellular location">
    <subcellularLocation>
        <location evidence="1">Cytoplasm</location>
    </subcellularLocation>
</comment>
<dbReference type="GO" id="GO:0045892">
    <property type="term" value="P:negative regulation of DNA-templated transcription"/>
    <property type="evidence" value="ECO:0007669"/>
    <property type="project" value="UniProtKB-ARBA"/>
</dbReference>
<dbReference type="EMBL" id="JADIMT010000098">
    <property type="protein sequence ID" value="MBO8437044.1"/>
    <property type="molecule type" value="Genomic_DNA"/>
</dbReference>
<accession>A0A9D9H5W8</accession>
<evidence type="ECO:0000256" key="2">
    <source>
        <dbReference type="ARBA" id="ARBA00005260"/>
    </source>
</evidence>
<organism evidence="8 9">
    <name type="scientific">Candidatus Ornithospirochaeta stercoripullorum</name>
    <dbReference type="NCBI Taxonomy" id="2840899"/>
    <lineage>
        <taxon>Bacteria</taxon>
        <taxon>Pseudomonadati</taxon>
        <taxon>Spirochaetota</taxon>
        <taxon>Spirochaetia</taxon>
        <taxon>Spirochaetales</taxon>
        <taxon>Spirochaetaceae</taxon>
        <taxon>Spirochaetaceae incertae sedis</taxon>
        <taxon>Candidatus Ornithospirochaeta</taxon>
    </lineage>
</organism>